<reference evidence="6" key="1">
    <citation type="submission" date="2021-01" db="EMBL/GenBank/DDBJ databases">
        <authorList>
            <consortium name="Genoscope - CEA"/>
            <person name="William W."/>
        </authorList>
    </citation>
    <scope>NUCLEOTIDE SEQUENCE</scope>
</reference>
<dbReference type="CDD" id="cd00075">
    <property type="entry name" value="HATPase"/>
    <property type="match status" value="1"/>
</dbReference>
<name>A0A8S1NL34_PARPR</name>
<dbReference type="PANTHER" id="PTHR43719:SF28">
    <property type="entry name" value="PEROXIDE STRESS-ACTIVATED HISTIDINE KINASE MAK1-RELATED"/>
    <property type="match status" value="1"/>
</dbReference>
<keyword evidence="3" id="KW-0472">Membrane</keyword>
<keyword evidence="3" id="KW-1133">Transmembrane helix</keyword>
<feature type="domain" description="Histidine kinase" evidence="4">
    <location>
        <begin position="383"/>
        <end position="606"/>
    </location>
</feature>
<evidence type="ECO:0000259" key="4">
    <source>
        <dbReference type="PROSITE" id="PS50109"/>
    </source>
</evidence>
<keyword evidence="1 2" id="KW-0597">Phosphoprotein</keyword>
<organism evidence="6 7">
    <name type="scientific">Paramecium primaurelia</name>
    <dbReference type="NCBI Taxonomy" id="5886"/>
    <lineage>
        <taxon>Eukaryota</taxon>
        <taxon>Sar</taxon>
        <taxon>Alveolata</taxon>
        <taxon>Ciliophora</taxon>
        <taxon>Intramacronucleata</taxon>
        <taxon>Oligohymenophorea</taxon>
        <taxon>Peniculida</taxon>
        <taxon>Parameciidae</taxon>
        <taxon>Paramecium</taxon>
    </lineage>
</organism>
<dbReference type="InterPro" id="IPR003594">
    <property type="entry name" value="HATPase_dom"/>
</dbReference>
<evidence type="ECO:0000313" key="6">
    <source>
        <dbReference type="EMBL" id="CAD8091126.1"/>
    </source>
</evidence>
<evidence type="ECO:0000313" key="7">
    <source>
        <dbReference type="Proteomes" id="UP000688137"/>
    </source>
</evidence>
<dbReference type="Pfam" id="PF02518">
    <property type="entry name" value="HATPase_c"/>
    <property type="match status" value="1"/>
</dbReference>
<dbReference type="Pfam" id="PF00072">
    <property type="entry name" value="Response_reg"/>
    <property type="match status" value="1"/>
</dbReference>
<dbReference type="OMA" id="MTITSEC"/>
<dbReference type="Proteomes" id="UP000688137">
    <property type="component" value="Unassembled WGS sequence"/>
</dbReference>
<accession>A0A8S1NL34</accession>
<feature type="domain" description="Response regulatory" evidence="5">
    <location>
        <begin position="635"/>
        <end position="761"/>
    </location>
</feature>
<feature type="transmembrane region" description="Helical" evidence="3">
    <location>
        <begin position="19"/>
        <end position="40"/>
    </location>
</feature>
<dbReference type="GO" id="GO:0000155">
    <property type="term" value="F:phosphorelay sensor kinase activity"/>
    <property type="evidence" value="ECO:0007669"/>
    <property type="project" value="InterPro"/>
</dbReference>
<dbReference type="PROSITE" id="PS50109">
    <property type="entry name" value="HIS_KIN"/>
    <property type="match status" value="1"/>
</dbReference>
<dbReference type="InterPro" id="IPR005467">
    <property type="entry name" value="His_kinase_dom"/>
</dbReference>
<dbReference type="CDD" id="cd17546">
    <property type="entry name" value="REC_hyHK_CKI1_RcsC-like"/>
    <property type="match status" value="1"/>
</dbReference>
<dbReference type="InterPro" id="IPR003661">
    <property type="entry name" value="HisK_dim/P_dom"/>
</dbReference>
<dbReference type="PROSITE" id="PS50110">
    <property type="entry name" value="RESPONSE_REGULATORY"/>
    <property type="match status" value="1"/>
</dbReference>
<evidence type="ECO:0000256" key="1">
    <source>
        <dbReference type="ARBA" id="ARBA00022553"/>
    </source>
</evidence>
<dbReference type="EMBL" id="CAJJDM010000090">
    <property type="protein sequence ID" value="CAD8091126.1"/>
    <property type="molecule type" value="Genomic_DNA"/>
</dbReference>
<dbReference type="SMART" id="SM00388">
    <property type="entry name" value="HisKA"/>
    <property type="match status" value="1"/>
</dbReference>
<evidence type="ECO:0000256" key="3">
    <source>
        <dbReference type="SAM" id="Phobius"/>
    </source>
</evidence>
<comment type="caution">
    <text evidence="6">The sequence shown here is derived from an EMBL/GenBank/DDBJ whole genome shotgun (WGS) entry which is preliminary data.</text>
</comment>
<dbReference type="InterPro" id="IPR050956">
    <property type="entry name" value="2C_system_His_kinase"/>
</dbReference>
<feature type="transmembrane region" description="Helical" evidence="3">
    <location>
        <begin position="47"/>
        <end position="65"/>
    </location>
</feature>
<evidence type="ECO:0000259" key="5">
    <source>
        <dbReference type="PROSITE" id="PS50110"/>
    </source>
</evidence>
<dbReference type="SMART" id="SM00387">
    <property type="entry name" value="HATPase_c"/>
    <property type="match status" value="1"/>
</dbReference>
<dbReference type="AlphaFoldDB" id="A0A8S1NL34"/>
<dbReference type="PANTHER" id="PTHR43719">
    <property type="entry name" value="TWO-COMPONENT HISTIDINE KINASE"/>
    <property type="match status" value="1"/>
</dbReference>
<proteinExistence type="predicted"/>
<keyword evidence="7" id="KW-1185">Reference proteome</keyword>
<dbReference type="InterPro" id="IPR001789">
    <property type="entry name" value="Sig_transdc_resp-reg_receiver"/>
</dbReference>
<feature type="modified residue" description="4-aspartylphosphate" evidence="2">
    <location>
        <position position="692"/>
    </location>
</feature>
<protein>
    <submittedName>
        <fullName evidence="6">Uncharacterized protein</fullName>
    </submittedName>
</protein>
<dbReference type="SMART" id="SM00448">
    <property type="entry name" value="REC"/>
    <property type="match status" value="1"/>
</dbReference>
<sequence>MLRNIINIIQEGQLESKDIITMTLNSCAAIFILISYFVNYHLTNQRLFLLMIIQIIVVLHFEISFYENHEYSSFSTIVYLISLQQYLYKQKDCFHYLSHSVLIYAVTRSLVQKFNDIAIWEFILILLWQPFNHYLLHLLRRKKYQKKEELNSQVQFHTLSTPQAQHTERPEEQPTTKVNLAEDFFDCIPEGLVILDEFYKIIRHNSKILHYLNITDSFLIPQALDGLFKIAQKNRSPQKEKKKPIPLKQIKQRMDVQSYYTSSLATSLKKQFWMSDKEQHNFGLQKGDSITYPFLQSILNDFKLQNLNENMTITSECSSIVKYQILQETQIKQRHLQIKIYDIKMTSYQNTPLFLFIVENITNKEQLKLLTNRFKFQQALLNSFSHELRTPLNCTLTLLQALKNKLKNDDINNEYLNPSIVSSQRLLYQINDILDYAQLECQDFQINITEFRVGEVFQTLKDFFEQECKQKQIELIIENDCLISIRSDKDRITQVLINLINNSIKFTSQGGRIVINLKKRDNMYQFTVWDNGKGISNITLANIFESQKNMNASIKFAETTSNSNKLGLGLKVSRGIVRYLCQNGDLVIKSQKDNYTSINFFVEDQIIKVNEDITEQESIMRFGSKHTVQKCECPQVLIVDDIPFNHIAMIAILTNFGIKSESAYDGTQAIEKVILRLKNKECCKTYRIIFMDIEMPGKNGFQTSAEIVEILKQSNCQSVIVMCSAYTGEANVEQARQCGMKEIIPKPIAYNNLQLLISKYFQSLS</sequence>
<keyword evidence="3" id="KW-0812">Transmembrane</keyword>
<dbReference type="CDD" id="cd00082">
    <property type="entry name" value="HisKA"/>
    <property type="match status" value="1"/>
</dbReference>
<evidence type="ECO:0000256" key="2">
    <source>
        <dbReference type="PROSITE-ProRule" id="PRU00169"/>
    </source>
</evidence>
<dbReference type="Pfam" id="PF00512">
    <property type="entry name" value="HisKA"/>
    <property type="match status" value="1"/>
</dbReference>
<gene>
    <name evidence="6" type="ORF">PPRIM_AZ9-3.1.T0870143</name>
</gene>